<name>A0ABT6ZJD7_9ACTN</name>
<evidence type="ECO:0000313" key="2">
    <source>
        <dbReference type="EMBL" id="MDJ1128919.1"/>
    </source>
</evidence>
<evidence type="ECO:0000256" key="1">
    <source>
        <dbReference type="SAM" id="Coils"/>
    </source>
</evidence>
<sequence length="61" mass="6896">MTMNASNHATELRGLRRQLSTLSQQANDWRAHNQGAVGADPYADQISRLRDRIARTEARAF</sequence>
<organism evidence="2 3">
    <name type="scientific">Kribbibacterium absianum</name>
    <dbReference type="NCBI Taxonomy" id="3044210"/>
    <lineage>
        <taxon>Bacteria</taxon>
        <taxon>Bacillati</taxon>
        <taxon>Actinomycetota</taxon>
        <taxon>Coriobacteriia</taxon>
        <taxon>Coriobacteriales</taxon>
        <taxon>Kribbibacteriaceae</taxon>
        <taxon>Kribbibacterium</taxon>
    </lineage>
</organism>
<dbReference type="RefSeq" id="WP_283712556.1">
    <property type="nucleotide sequence ID" value="NZ_JASJEW010000001.1"/>
</dbReference>
<keyword evidence="1" id="KW-0175">Coiled coil</keyword>
<protein>
    <submittedName>
        <fullName evidence="2">Uncharacterized protein</fullName>
    </submittedName>
</protein>
<dbReference type="Proteomes" id="UP001431693">
    <property type="component" value="Unassembled WGS sequence"/>
</dbReference>
<feature type="coiled-coil region" evidence="1">
    <location>
        <begin position="5"/>
        <end position="32"/>
    </location>
</feature>
<evidence type="ECO:0000313" key="3">
    <source>
        <dbReference type="Proteomes" id="UP001431693"/>
    </source>
</evidence>
<proteinExistence type="predicted"/>
<reference evidence="2" key="1">
    <citation type="submission" date="2023-05" db="EMBL/GenBank/DDBJ databases">
        <title>[olsenella] sp. nov., isolated from a pig farm feces dump.</title>
        <authorList>
            <person name="Chang Y.-H."/>
        </authorList>
    </citation>
    <scope>NUCLEOTIDE SEQUENCE</scope>
    <source>
        <strain evidence="2">YH-ols2217</strain>
    </source>
</reference>
<comment type="caution">
    <text evidence="2">The sequence shown here is derived from an EMBL/GenBank/DDBJ whole genome shotgun (WGS) entry which is preliminary data.</text>
</comment>
<accession>A0ABT6ZJD7</accession>
<keyword evidence="3" id="KW-1185">Reference proteome</keyword>
<gene>
    <name evidence="2" type="ORF">QJ043_02325</name>
</gene>
<dbReference type="EMBL" id="JASJEX010000001">
    <property type="protein sequence ID" value="MDJ1128919.1"/>
    <property type="molecule type" value="Genomic_DNA"/>
</dbReference>